<feature type="domain" description="GHMP kinase C-terminal" evidence="13">
    <location>
        <begin position="285"/>
        <end position="355"/>
    </location>
</feature>
<dbReference type="SUPFAM" id="SSF54211">
    <property type="entry name" value="Ribosomal protein S5 domain 2-like"/>
    <property type="match status" value="1"/>
</dbReference>
<dbReference type="FunFam" id="3.30.70.890:FF:000001">
    <property type="entry name" value="Galactokinase"/>
    <property type="match status" value="1"/>
</dbReference>
<evidence type="ECO:0000256" key="7">
    <source>
        <dbReference type="ARBA" id="ARBA00022840"/>
    </source>
</evidence>
<feature type="domain" description="GHMP kinase N-terminal" evidence="12">
    <location>
        <begin position="91"/>
        <end position="179"/>
    </location>
</feature>
<dbReference type="PANTHER" id="PTHR10457:SF7">
    <property type="entry name" value="GALACTOKINASE-RELATED"/>
    <property type="match status" value="1"/>
</dbReference>
<dbReference type="Pfam" id="PF00288">
    <property type="entry name" value="GHMP_kinases_N"/>
    <property type="match status" value="1"/>
</dbReference>
<evidence type="ECO:0000259" key="13">
    <source>
        <dbReference type="Pfam" id="PF08544"/>
    </source>
</evidence>
<keyword evidence="6" id="KW-0418">Kinase</keyword>
<evidence type="ECO:0000256" key="4">
    <source>
        <dbReference type="ARBA" id="ARBA00022723"/>
    </source>
</evidence>
<dbReference type="InterPro" id="IPR000705">
    <property type="entry name" value="Galactokinase"/>
</dbReference>
<dbReference type="NCBIfam" id="TIGR00131">
    <property type="entry name" value="gal_kin"/>
    <property type="match status" value="1"/>
</dbReference>
<accession>A0AAT9GLY3</accession>
<evidence type="ECO:0000256" key="2">
    <source>
        <dbReference type="ARBA" id="ARBA00022490"/>
    </source>
</evidence>
<gene>
    <name evidence="15" type="primary">galK</name>
    <name evidence="15" type="ORF">KACHI17_25810</name>
</gene>
<evidence type="ECO:0000256" key="1">
    <source>
        <dbReference type="ARBA" id="ARBA00006566"/>
    </source>
</evidence>
<dbReference type="RefSeq" id="WP_353549323.1">
    <property type="nucleotide sequence ID" value="NZ_AP029612.1"/>
</dbReference>
<dbReference type="FunFam" id="3.30.230.10:FF:000017">
    <property type="entry name" value="Galactokinase"/>
    <property type="match status" value="1"/>
</dbReference>
<evidence type="ECO:0000256" key="9">
    <source>
        <dbReference type="ARBA" id="ARBA00023144"/>
    </source>
</evidence>
<dbReference type="InterPro" id="IPR036554">
    <property type="entry name" value="GHMP_kinase_C_sf"/>
</dbReference>
<dbReference type="AlphaFoldDB" id="A0AAT9GLY3"/>
<keyword evidence="10" id="KW-0119">Carbohydrate metabolism</keyword>
<protein>
    <recommendedName>
        <fullName evidence="11">Galactokinase</fullName>
        <ecNumber evidence="11">2.7.1.6</ecNumber>
    </recommendedName>
</protein>
<keyword evidence="9" id="KW-0299">Galactose metabolism</keyword>
<dbReference type="PANTHER" id="PTHR10457">
    <property type="entry name" value="MEVALONATE KINASE/GALACTOKINASE"/>
    <property type="match status" value="1"/>
</dbReference>
<dbReference type="PROSITE" id="PS00627">
    <property type="entry name" value="GHMP_KINASES_ATP"/>
    <property type="match status" value="1"/>
</dbReference>
<evidence type="ECO:0000256" key="3">
    <source>
        <dbReference type="ARBA" id="ARBA00022679"/>
    </source>
</evidence>
<keyword evidence="3" id="KW-0808">Transferase</keyword>
<sequence>MNLLIQDAGRYYREHFGEPDFIVRSPGRINLIGEHIDYNGGFVLPAAIDNAVYVSIGKRTDTKIALYSVDYQEHFEIELTAIQKTQVHWANYVLSVVVTLQEAGYRLGGFNAVVRGDIPIGSGLSSSAAVECAVIFGLNQLLALDLDTMQMVKLAQRAENEFIGVKCGIMDQFASMLGKQDQVIQLDCRSLAYQYFHFQPNEYQLLLLNTKVKHSLADSEYNQRRLDCEAGVAHLNRIFPEVSSLRDATAEMIESELKGLSDDVYDHCLYAVQEIKRVQEACIDLVNEDYVSFGKKMFETHKGLSEMYRVSCPELDFLVTFAGKHKDVVGARMMGGGFGGCTINLIKKEGVTDFIDRASETYLETFGILPGAYPVTISAGTSLVQAQF</sequence>
<comment type="similarity">
    <text evidence="1">Belongs to the GHMP kinase family. GalK subfamily.</text>
</comment>
<dbReference type="Gene3D" id="3.30.70.890">
    <property type="entry name" value="GHMP kinase, C-terminal domain"/>
    <property type="match status" value="1"/>
</dbReference>
<dbReference type="SUPFAM" id="SSF55060">
    <property type="entry name" value="GHMP Kinase, C-terminal domain"/>
    <property type="match status" value="1"/>
</dbReference>
<dbReference type="GO" id="GO:0005829">
    <property type="term" value="C:cytosol"/>
    <property type="evidence" value="ECO:0007669"/>
    <property type="project" value="TreeGrafter"/>
</dbReference>
<dbReference type="InterPro" id="IPR019539">
    <property type="entry name" value="GalKase_N"/>
</dbReference>
<keyword evidence="7" id="KW-0067">ATP-binding</keyword>
<dbReference type="InterPro" id="IPR020568">
    <property type="entry name" value="Ribosomal_Su5_D2-typ_SF"/>
</dbReference>
<dbReference type="Gene3D" id="3.30.230.10">
    <property type="match status" value="1"/>
</dbReference>
<name>A0AAT9GLY3_9BACT</name>
<dbReference type="InterPro" id="IPR006203">
    <property type="entry name" value="GHMP_knse_ATP-bd_CS"/>
</dbReference>
<keyword evidence="4" id="KW-0479">Metal-binding</keyword>
<dbReference type="InterPro" id="IPR013750">
    <property type="entry name" value="GHMP_kinase_C_dom"/>
</dbReference>
<dbReference type="PRINTS" id="PR00473">
    <property type="entry name" value="GALCTOKINASE"/>
</dbReference>
<dbReference type="PROSITE" id="PS00106">
    <property type="entry name" value="GALACTOKINASE"/>
    <property type="match status" value="1"/>
</dbReference>
<dbReference type="PRINTS" id="PR00959">
    <property type="entry name" value="MEVGALKINASE"/>
</dbReference>
<evidence type="ECO:0000256" key="11">
    <source>
        <dbReference type="NCBIfam" id="TIGR00131"/>
    </source>
</evidence>
<dbReference type="GO" id="GO:0004335">
    <property type="term" value="F:galactokinase activity"/>
    <property type="evidence" value="ECO:0007669"/>
    <property type="project" value="UniProtKB-UniRule"/>
</dbReference>
<reference evidence="15" key="1">
    <citation type="submission" date="2024-02" db="EMBL/GenBank/DDBJ databases">
        <title>Sediminibacterium planktonica sp. nov. and Sediminibacterium longus sp. nov., isolated from surface lake and river water.</title>
        <authorList>
            <person name="Watanabe K."/>
            <person name="Takemine S."/>
            <person name="Ishii Y."/>
            <person name="Ogata Y."/>
            <person name="Shindo C."/>
            <person name="Suda W."/>
        </authorList>
    </citation>
    <scope>NUCLEOTIDE SEQUENCE</scope>
    <source>
        <strain evidence="15">KACHI17</strain>
    </source>
</reference>
<dbReference type="EC" id="2.7.1.6" evidence="11"/>
<dbReference type="PIRSF" id="PIRSF000530">
    <property type="entry name" value="Galactokinase"/>
    <property type="match status" value="1"/>
</dbReference>
<evidence type="ECO:0000256" key="5">
    <source>
        <dbReference type="ARBA" id="ARBA00022741"/>
    </source>
</evidence>
<proteinExistence type="inferred from homology"/>
<dbReference type="InterPro" id="IPR006204">
    <property type="entry name" value="GHMP_kinase_N_dom"/>
</dbReference>
<evidence type="ECO:0000259" key="14">
    <source>
        <dbReference type="Pfam" id="PF10509"/>
    </source>
</evidence>
<evidence type="ECO:0000259" key="12">
    <source>
        <dbReference type="Pfam" id="PF00288"/>
    </source>
</evidence>
<dbReference type="InterPro" id="IPR006206">
    <property type="entry name" value="Mevalonate/galactokinase"/>
</dbReference>
<dbReference type="InterPro" id="IPR014721">
    <property type="entry name" value="Ribsml_uS5_D2-typ_fold_subgr"/>
</dbReference>
<dbReference type="Pfam" id="PF10509">
    <property type="entry name" value="GalKase_gal_bdg"/>
    <property type="match status" value="1"/>
</dbReference>
<dbReference type="EMBL" id="AP029612">
    <property type="protein sequence ID" value="BFG71700.1"/>
    <property type="molecule type" value="Genomic_DNA"/>
</dbReference>
<dbReference type="GO" id="GO:0005524">
    <property type="term" value="F:ATP binding"/>
    <property type="evidence" value="ECO:0007669"/>
    <property type="project" value="UniProtKB-UniRule"/>
</dbReference>
<dbReference type="GO" id="GO:0046872">
    <property type="term" value="F:metal ion binding"/>
    <property type="evidence" value="ECO:0007669"/>
    <property type="project" value="UniProtKB-KW"/>
</dbReference>
<evidence type="ECO:0000256" key="6">
    <source>
        <dbReference type="ARBA" id="ARBA00022777"/>
    </source>
</evidence>
<dbReference type="Pfam" id="PF08544">
    <property type="entry name" value="GHMP_kinases_C"/>
    <property type="match status" value="1"/>
</dbReference>
<keyword evidence="8" id="KW-0460">Magnesium</keyword>
<evidence type="ECO:0000256" key="8">
    <source>
        <dbReference type="ARBA" id="ARBA00022842"/>
    </source>
</evidence>
<organism evidence="15">
    <name type="scientific">Sediminibacterium sp. KACHI17</name>
    <dbReference type="NCBI Taxonomy" id="1751071"/>
    <lineage>
        <taxon>Bacteria</taxon>
        <taxon>Pseudomonadati</taxon>
        <taxon>Bacteroidota</taxon>
        <taxon>Chitinophagia</taxon>
        <taxon>Chitinophagales</taxon>
        <taxon>Chitinophagaceae</taxon>
        <taxon>Sediminibacterium</taxon>
    </lineage>
</organism>
<dbReference type="InterPro" id="IPR019741">
    <property type="entry name" value="Galactokinase_CS"/>
</dbReference>
<evidence type="ECO:0000313" key="15">
    <source>
        <dbReference type="EMBL" id="BFG71700.1"/>
    </source>
</evidence>
<dbReference type="GO" id="GO:0006012">
    <property type="term" value="P:galactose metabolic process"/>
    <property type="evidence" value="ECO:0007669"/>
    <property type="project" value="UniProtKB-UniRule"/>
</dbReference>
<evidence type="ECO:0000256" key="10">
    <source>
        <dbReference type="ARBA" id="ARBA00023277"/>
    </source>
</evidence>
<keyword evidence="2" id="KW-0963">Cytoplasm</keyword>
<feature type="domain" description="Galactokinase N-terminal" evidence="14">
    <location>
        <begin position="12"/>
        <end position="57"/>
    </location>
</feature>
<keyword evidence="5" id="KW-0547">Nucleotide-binding</keyword>